<dbReference type="InterPro" id="IPR001841">
    <property type="entry name" value="Znf_RING"/>
</dbReference>
<dbReference type="GO" id="GO:0008270">
    <property type="term" value="F:zinc ion binding"/>
    <property type="evidence" value="ECO:0007669"/>
    <property type="project" value="UniProtKB-KW"/>
</dbReference>
<feature type="region of interest" description="Disordered" evidence="6">
    <location>
        <begin position="346"/>
        <end position="376"/>
    </location>
</feature>
<feature type="compositionally biased region" description="Low complexity" evidence="6">
    <location>
        <begin position="355"/>
        <end position="364"/>
    </location>
</feature>
<gene>
    <name evidence="8" type="ORF">DASC09_029740</name>
</gene>
<keyword evidence="5" id="KW-0175">Coiled coil</keyword>
<keyword evidence="9" id="KW-1185">Reference proteome</keyword>
<protein>
    <recommendedName>
        <fullName evidence="7">RING-type domain-containing protein</fullName>
    </recommendedName>
</protein>
<evidence type="ECO:0000313" key="8">
    <source>
        <dbReference type="EMBL" id="GMM35649.1"/>
    </source>
</evidence>
<keyword evidence="3" id="KW-0862">Zinc</keyword>
<organism evidence="8 9">
    <name type="scientific">Saccharomycopsis crataegensis</name>
    <dbReference type="NCBI Taxonomy" id="43959"/>
    <lineage>
        <taxon>Eukaryota</taxon>
        <taxon>Fungi</taxon>
        <taxon>Dikarya</taxon>
        <taxon>Ascomycota</taxon>
        <taxon>Saccharomycotina</taxon>
        <taxon>Saccharomycetes</taxon>
        <taxon>Saccharomycopsidaceae</taxon>
        <taxon>Saccharomycopsis</taxon>
    </lineage>
</organism>
<accession>A0AAV5QLN2</accession>
<dbReference type="InterPro" id="IPR017907">
    <property type="entry name" value="Znf_RING_CS"/>
</dbReference>
<sequence>MEEIEGYDIVEGQCQDIDHRGLVYPGLEEDRKPVNLDYLLCPICKTPFVKPHVTKCGHTFCGDCIREALVATKYTCPLDKTSLLAEEHSGNSSIFFDKPVQVTPAPLVLKILSDDLEVLCINSKRGCQWRGMRSDLKNHAVNTCGETRVLHKGVLVRKSSFEEGKVKLTEDSELPEEETDDTVYCPNSDLGCRWVYKILQDDNQKLDQVISEHTASLCKFEKIGQRLKQQDEKLENLSRQNTQIQNKYQWIINSIPYLHENKEFVNNVDRLKCLGENPDGSDHQPQKCQLTSDESLYMKQLLVDNYQLGENITYLMASVTNLQMQLNHLAFSHKQQLLNSEKQRMQTFQHRLGSERSSSLNSSDTDLDSEHTRVKL</sequence>
<name>A0AAV5QLN2_9ASCO</name>
<dbReference type="CDD" id="cd16449">
    <property type="entry name" value="RING-HC"/>
    <property type="match status" value="1"/>
</dbReference>
<evidence type="ECO:0000256" key="3">
    <source>
        <dbReference type="ARBA" id="ARBA00022833"/>
    </source>
</evidence>
<comment type="caution">
    <text evidence="8">The sequence shown here is derived from an EMBL/GenBank/DDBJ whole genome shotgun (WGS) entry which is preliminary data.</text>
</comment>
<evidence type="ECO:0000313" key="9">
    <source>
        <dbReference type="Proteomes" id="UP001360560"/>
    </source>
</evidence>
<dbReference type="PANTHER" id="PTHR10131">
    <property type="entry name" value="TNF RECEPTOR ASSOCIATED FACTOR"/>
    <property type="match status" value="1"/>
</dbReference>
<dbReference type="EMBL" id="BTFZ01000010">
    <property type="protein sequence ID" value="GMM35649.1"/>
    <property type="molecule type" value="Genomic_DNA"/>
</dbReference>
<dbReference type="InterPro" id="IPR013083">
    <property type="entry name" value="Znf_RING/FYVE/PHD"/>
</dbReference>
<dbReference type="InterPro" id="IPR018957">
    <property type="entry name" value="Znf_C3HC4_RING-type"/>
</dbReference>
<dbReference type="Gene3D" id="3.30.40.10">
    <property type="entry name" value="Zinc/RING finger domain, C3HC4 (zinc finger)"/>
    <property type="match status" value="1"/>
</dbReference>
<dbReference type="PROSITE" id="PS50089">
    <property type="entry name" value="ZF_RING_2"/>
    <property type="match status" value="1"/>
</dbReference>
<dbReference type="RefSeq" id="XP_064852649.1">
    <property type="nucleotide sequence ID" value="XM_064996577.1"/>
</dbReference>
<evidence type="ECO:0000259" key="7">
    <source>
        <dbReference type="PROSITE" id="PS50089"/>
    </source>
</evidence>
<evidence type="ECO:0000256" key="5">
    <source>
        <dbReference type="SAM" id="Coils"/>
    </source>
</evidence>
<keyword evidence="2 4" id="KW-0863">Zinc-finger</keyword>
<keyword evidence="1" id="KW-0479">Metal-binding</keyword>
<dbReference type="Proteomes" id="UP001360560">
    <property type="component" value="Unassembled WGS sequence"/>
</dbReference>
<dbReference type="PROSITE" id="PS00518">
    <property type="entry name" value="ZF_RING_1"/>
    <property type="match status" value="1"/>
</dbReference>
<dbReference type="PANTHER" id="PTHR10131:SF94">
    <property type="entry name" value="TNF RECEPTOR-ASSOCIATED FACTOR 4"/>
    <property type="match status" value="1"/>
</dbReference>
<evidence type="ECO:0000256" key="2">
    <source>
        <dbReference type="ARBA" id="ARBA00022771"/>
    </source>
</evidence>
<dbReference type="GeneID" id="90073628"/>
<evidence type="ECO:0000256" key="6">
    <source>
        <dbReference type="SAM" id="MobiDB-lite"/>
    </source>
</evidence>
<dbReference type="Pfam" id="PF00097">
    <property type="entry name" value="zf-C3HC4"/>
    <property type="match status" value="1"/>
</dbReference>
<reference evidence="8 9" key="1">
    <citation type="journal article" date="2023" name="Elife">
        <title>Identification of key yeast species and microbe-microbe interactions impacting larval growth of Drosophila in the wild.</title>
        <authorList>
            <person name="Mure A."/>
            <person name="Sugiura Y."/>
            <person name="Maeda R."/>
            <person name="Honda K."/>
            <person name="Sakurai N."/>
            <person name="Takahashi Y."/>
            <person name="Watada M."/>
            <person name="Katoh T."/>
            <person name="Gotoh A."/>
            <person name="Gotoh Y."/>
            <person name="Taniguchi I."/>
            <person name="Nakamura K."/>
            <person name="Hayashi T."/>
            <person name="Katayama T."/>
            <person name="Uemura T."/>
            <person name="Hattori Y."/>
        </authorList>
    </citation>
    <scope>NUCLEOTIDE SEQUENCE [LARGE SCALE GENOMIC DNA]</scope>
    <source>
        <strain evidence="8 9">SC-9</strain>
    </source>
</reference>
<dbReference type="AlphaFoldDB" id="A0AAV5QLN2"/>
<dbReference type="SUPFAM" id="SSF57850">
    <property type="entry name" value="RING/U-box"/>
    <property type="match status" value="1"/>
</dbReference>
<dbReference type="SMART" id="SM00184">
    <property type="entry name" value="RING"/>
    <property type="match status" value="1"/>
</dbReference>
<feature type="coiled-coil region" evidence="5">
    <location>
        <begin position="220"/>
        <end position="247"/>
    </location>
</feature>
<evidence type="ECO:0000256" key="4">
    <source>
        <dbReference type="PROSITE-ProRule" id="PRU00175"/>
    </source>
</evidence>
<feature type="domain" description="RING-type" evidence="7">
    <location>
        <begin position="41"/>
        <end position="80"/>
    </location>
</feature>
<evidence type="ECO:0000256" key="1">
    <source>
        <dbReference type="ARBA" id="ARBA00022723"/>
    </source>
</evidence>
<proteinExistence type="predicted"/>